<dbReference type="PANTHER" id="PTHR43792:SF1">
    <property type="entry name" value="N-ACETYLTRANSFERASE DOMAIN-CONTAINING PROTEIN"/>
    <property type="match status" value="1"/>
</dbReference>
<dbReference type="Gene3D" id="3.40.630.30">
    <property type="match status" value="1"/>
</dbReference>
<gene>
    <name evidence="2" type="ORF">DN757_11900</name>
</gene>
<protein>
    <submittedName>
        <fullName evidence="2">N-acetyltransferase</fullName>
    </submittedName>
</protein>
<proteinExistence type="predicted"/>
<dbReference type="InterPro" id="IPR016181">
    <property type="entry name" value="Acyl_CoA_acyltransferase"/>
</dbReference>
<reference evidence="2 3" key="1">
    <citation type="submission" date="2018-06" db="EMBL/GenBank/DDBJ databases">
        <title>Isolation of heavy metals resistant Paenibacillus silvae NC2 from Gold-Copper mine in ZiJin, China.</title>
        <authorList>
            <person name="Xu J."/>
            <person name="Mazhar H.S."/>
            <person name="Rensing C."/>
        </authorList>
    </citation>
    <scope>NUCLEOTIDE SEQUENCE [LARGE SCALE GENOMIC DNA]</scope>
    <source>
        <strain evidence="2 3">NC2</strain>
    </source>
</reference>
<dbReference type="GO" id="GO:0016747">
    <property type="term" value="F:acyltransferase activity, transferring groups other than amino-acyl groups"/>
    <property type="evidence" value="ECO:0007669"/>
    <property type="project" value="InterPro"/>
</dbReference>
<dbReference type="CDD" id="cd04301">
    <property type="entry name" value="NAT_SF"/>
    <property type="match status" value="1"/>
</dbReference>
<evidence type="ECO:0000313" key="3">
    <source>
        <dbReference type="Proteomes" id="UP000249204"/>
    </source>
</evidence>
<name>A0A2W6P6U6_9BACL</name>
<dbReference type="SUPFAM" id="SSF55729">
    <property type="entry name" value="Acyl-CoA N-acyltransferases (Nat)"/>
    <property type="match status" value="1"/>
</dbReference>
<dbReference type="EMBL" id="QKWW01000031">
    <property type="protein sequence ID" value="PZT55390.1"/>
    <property type="molecule type" value="Genomic_DNA"/>
</dbReference>
<dbReference type="InterPro" id="IPR000182">
    <property type="entry name" value="GNAT_dom"/>
</dbReference>
<dbReference type="Proteomes" id="UP000249204">
    <property type="component" value="Unassembled WGS sequence"/>
</dbReference>
<organism evidence="2 3">
    <name type="scientific">Paenibacillus silvae</name>
    <dbReference type="NCBI Taxonomy" id="1325358"/>
    <lineage>
        <taxon>Bacteria</taxon>
        <taxon>Bacillati</taxon>
        <taxon>Bacillota</taxon>
        <taxon>Bacilli</taxon>
        <taxon>Bacillales</taxon>
        <taxon>Paenibacillaceae</taxon>
        <taxon>Paenibacillus</taxon>
    </lineage>
</organism>
<feature type="domain" description="N-acetyltransferase" evidence="1">
    <location>
        <begin position="14"/>
        <end position="177"/>
    </location>
</feature>
<evidence type="ECO:0000259" key="1">
    <source>
        <dbReference type="PROSITE" id="PS51186"/>
    </source>
</evidence>
<comment type="caution">
    <text evidence="2">The sequence shown here is derived from an EMBL/GenBank/DDBJ whole genome shotgun (WGS) entry which is preliminary data.</text>
</comment>
<evidence type="ECO:0000313" key="2">
    <source>
        <dbReference type="EMBL" id="PZT55390.1"/>
    </source>
</evidence>
<dbReference type="AlphaFoldDB" id="A0A2W6P6U6"/>
<sequence length="179" mass="20530">MNLKRTILFETERLVFTTWDEADCALAFALWGDHEVTRWTSSSDVLSEEEVEARLTREIQREKQEGVQYWPLFQKGSDVFVGCCGLGPYAPKEHIYELGFLLTRDHWGQGYAQEAAQAVVRYAFDKLGAVQLMAGHHPDDEAAHHILSKLGFEHTEDRRDEATGTMRPFYILNKTQPVL</sequence>
<dbReference type="PROSITE" id="PS51186">
    <property type="entry name" value="GNAT"/>
    <property type="match status" value="1"/>
</dbReference>
<dbReference type="Pfam" id="PF13302">
    <property type="entry name" value="Acetyltransf_3"/>
    <property type="match status" value="1"/>
</dbReference>
<dbReference type="PANTHER" id="PTHR43792">
    <property type="entry name" value="GNAT FAMILY, PUTATIVE (AFU_ORTHOLOGUE AFUA_3G00765)-RELATED-RELATED"/>
    <property type="match status" value="1"/>
</dbReference>
<keyword evidence="2" id="KW-0808">Transferase</keyword>
<accession>A0A2W6P6U6</accession>
<dbReference type="RefSeq" id="WP_111270450.1">
    <property type="nucleotide sequence ID" value="NZ_QKWW01000031.1"/>
</dbReference>
<dbReference type="InterPro" id="IPR051531">
    <property type="entry name" value="N-acetyltransferase"/>
</dbReference>